<name>A0A2H0KSZ6_9BACT</name>
<protein>
    <submittedName>
        <fullName evidence="1">Uncharacterized protein</fullName>
    </submittedName>
</protein>
<dbReference type="Proteomes" id="UP000229317">
    <property type="component" value="Unassembled WGS sequence"/>
</dbReference>
<dbReference type="AlphaFoldDB" id="A0A2H0KSZ6"/>
<accession>A0A2H0KSZ6</accession>
<dbReference type="EMBL" id="PCVO01000032">
    <property type="protein sequence ID" value="PIQ75281.1"/>
    <property type="molecule type" value="Genomic_DNA"/>
</dbReference>
<comment type="caution">
    <text evidence="1">The sequence shown here is derived from an EMBL/GenBank/DDBJ whole genome shotgun (WGS) entry which is preliminary data.</text>
</comment>
<evidence type="ECO:0000313" key="2">
    <source>
        <dbReference type="Proteomes" id="UP000229317"/>
    </source>
</evidence>
<proteinExistence type="predicted"/>
<gene>
    <name evidence="1" type="ORF">COV84_02025</name>
</gene>
<organism evidence="1 2">
    <name type="scientific">Candidatus Portnoybacteria bacterium CG11_big_fil_rev_8_21_14_0_20_40_15</name>
    <dbReference type="NCBI Taxonomy" id="1974817"/>
    <lineage>
        <taxon>Bacteria</taxon>
        <taxon>Candidatus Portnoyibacteriota</taxon>
    </lineage>
</organism>
<reference evidence="1 2" key="1">
    <citation type="submission" date="2017-09" db="EMBL/GenBank/DDBJ databases">
        <title>Depth-based differentiation of microbial function through sediment-hosted aquifers and enrichment of novel symbionts in the deep terrestrial subsurface.</title>
        <authorList>
            <person name="Probst A.J."/>
            <person name="Ladd B."/>
            <person name="Jarett J.K."/>
            <person name="Geller-Mcgrath D.E."/>
            <person name="Sieber C.M."/>
            <person name="Emerson J.B."/>
            <person name="Anantharaman K."/>
            <person name="Thomas B.C."/>
            <person name="Malmstrom R."/>
            <person name="Stieglmeier M."/>
            <person name="Klingl A."/>
            <person name="Woyke T."/>
            <person name="Ryan C.M."/>
            <person name="Banfield J.F."/>
        </authorList>
    </citation>
    <scope>NUCLEOTIDE SEQUENCE [LARGE SCALE GENOMIC DNA]</scope>
    <source>
        <strain evidence="1">CG11_big_fil_rev_8_21_14_0_20_40_15</strain>
    </source>
</reference>
<sequence length="78" mass="8878">MEKLCKDMAKKILKQYLYEPPSITERQKRQLNEGGEIKKSIKANGYQVELRITFQGLQVKVFKGAALCAESASQRPYG</sequence>
<evidence type="ECO:0000313" key="1">
    <source>
        <dbReference type="EMBL" id="PIQ75281.1"/>
    </source>
</evidence>